<evidence type="ECO:0000313" key="2">
    <source>
        <dbReference type="EMBL" id="MFC6011573.1"/>
    </source>
</evidence>
<name>A0ABW1JT10_9NOCA</name>
<dbReference type="EMBL" id="JBHSQN010000005">
    <property type="protein sequence ID" value="MFC6011573.1"/>
    <property type="molecule type" value="Genomic_DNA"/>
</dbReference>
<proteinExistence type="predicted"/>
<organism evidence="2 3">
    <name type="scientific">Nocardia lasii</name>
    <dbReference type="NCBI Taxonomy" id="1616107"/>
    <lineage>
        <taxon>Bacteria</taxon>
        <taxon>Bacillati</taxon>
        <taxon>Actinomycetota</taxon>
        <taxon>Actinomycetes</taxon>
        <taxon>Mycobacteriales</taxon>
        <taxon>Nocardiaceae</taxon>
        <taxon>Nocardia</taxon>
    </lineage>
</organism>
<keyword evidence="3" id="KW-1185">Reference proteome</keyword>
<gene>
    <name evidence="2" type="ORF">ACFP3H_10970</name>
</gene>
<reference evidence="3" key="1">
    <citation type="journal article" date="2019" name="Int. J. Syst. Evol. Microbiol.">
        <title>The Global Catalogue of Microorganisms (GCM) 10K type strain sequencing project: providing services to taxonomists for standard genome sequencing and annotation.</title>
        <authorList>
            <consortium name="The Broad Institute Genomics Platform"/>
            <consortium name="The Broad Institute Genome Sequencing Center for Infectious Disease"/>
            <person name="Wu L."/>
            <person name="Ma J."/>
        </authorList>
    </citation>
    <scope>NUCLEOTIDE SEQUENCE [LARGE SCALE GENOMIC DNA]</scope>
    <source>
        <strain evidence="3">CCUG 36956</strain>
    </source>
</reference>
<dbReference type="RefSeq" id="WP_378603485.1">
    <property type="nucleotide sequence ID" value="NZ_JBHSQN010000005.1"/>
</dbReference>
<dbReference type="Gene3D" id="3.40.50.2000">
    <property type="entry name" value="Glycogen Phosphorylase B"/>
    <property type="match status" value="2"/>
</dbReference>
<sequence>MNQPLRVLICSTPIAGHVNPAIPIARELVARGHEVHWYTGARHQRAVERAGAVYEPIRDATDPLGRTPDELYPQRVGLTGLAGVKFDIKHLFLDEIPGQLSDVRRILTHYPADLVLADPGFMAAAILRELDGPPFATYGVSILTMASRDVPPIGSGKLPGSAAARLVNRLMLPLVPRLLFGDVHRHYQTVRAAVGLPRTSAPVFDLCTSPDLYLQGSTASFEFPRSDLPPQVHFVGPLLPDLAPTEQLPAWWDEIDRTKPVVLVNQGTVATDLSDLIEPAMAALADEDVTVIATGGSASSTLRQPIPPNARVEEFVPFGKLLPLVDVMVTNGGYGGVQFALANGVPLVVAGATEEKPDIAARVEWTGVGVNLRCGNPTPDQLRTAVRTVLTDPTYRTRAQAIQREAAALDSITRSVDLIEGLHPRIHAHR</sequence>
<dbReference type="Proteomes" id="UP001596223">
    <property type="component" value="Unassembled WGS sequence"/>
</dbReference>
<accession>A0ABW1JT10</accession>
<comment type="caution">
    <text evidence="2">The sequence shown here is derived from an EMBL/GenBank/DDBJ whole genome shotgun (WGS) entry which is preliminary data.</text>
</comment>
<feature type="domain" description="Erythromycin biosynthesis protein CIII-like C-terminal" evidence="1">
    <location>
        <begin position="281"/>
        <end position="409"/>
    </location>
</feature>
<dbReference type="InterPro" id="IPR010610">
    <property type="entry name" value="EryCIII-like_C"/>
</dbReference>
<dbReference type="Pfam" id="PF06722">
    <property type="entry name" value="EryCIII-like_C"/>
    <property type="match status" value="1"/>
</dbReference>
<evidence type="ECO:0000313" key="3">
    <source>
        <dbReference type="Proteomes" id="UP001596223"/>
    </source>
</evidence>
<dbReference type="PANTHER" id="PTHR48050:SF13">
    <property type="entry name" value="STEROL 3-BETA-GLUCOSYLTRANSFERASE UGT80A2"/>
    <property type="match status" value="1"/>
</dbReference>
<protein>
    <submittedName>
        <fullName evidence="2">Glycosyltransferase</fullName>
    </submittedName>
</protein>
<dbReference type="CDD" id="cd03784">
    <property type="entry name" value="GT1_Gtf-like"/>
    <property type="match status" value="1"/>
</dbReference>
<dbReference type="InterPro" id="IPR050426">
    <property type="entry name" value="Glycosyltransferase_28"/>
</dbReference>
<dbReference type="InterPro" id="IPR002213">
    <property type="entry name" value="UDP_glucos_trans"/>
</dbReference>
<dbReference type="PANTHER" id="PTHR48050">
    <property type="entry name" value="STEROL 3-BETA-GLUCOSYLTRANSFERASE"/>
    <property type="match status" value="1"/>
</dbReference>
<dbReference type="SUPFAM" id="SSF53756">
    <property type="entry name" value="UDP-Glycosyltransferase/glycogen phosphorylase"/>
    <property type="match status" value="1"/>
</dbReference>
<evidence type="ECO:0000259" key="1">
    <source>
        <dbReference type="Pfam" id="PF06722"/>
    </source>
</evidence>